<dbReference type="EMBL" id="CM024812">
    <property type="protein sequence ID" value="KAG8004631.1"/>
    <property type="molecule type" value="Genomic_DNA"/>
</dbReference>
<evidence type="ECO:0000313" key="2">
    <source>
        <dbReference type="Proteomes" id="UP000805704"/>
    </source>
</evidence>
<gene>
    <name evidence="1" type="ORF">GBF38_008968</name>
</gene>
<reference evidence="1" key="1">
    <citation type="submission" date="2020-04" db="EMBL/GenBank/DDBJ databases">
        <title>A chromosome-scale assembly and high-density genetic map of the yellow drum (Nibea albiflora) genome.</title>
        <authorList>
            <person name="Xu D."/>
            <person name="Zhang W."/>
            <person name="Chen R."/>
            <person name="Tan P."/>
            <person name="Wang L."/>
            <person name="Song H."/>
            <person name="Tian L."/>
            <person name="Zhu Q."/>
            <person name="Wang B."/>
        </authorList>
    </citation>
    <scope>NUCLEOTIDE SEQUENCE</scope>
    <source>
        <strain evidence="1">ZJHYS-2018</strain>
    </source>
</reference>
<name>A0ACB7ERG4_NIBAL</name>
<organism evidence="1 2">
    <name type="scientific">Nibea albiflora</name>
    <name type="common">Yellow drum</name>
    <name type="synonym">Corvina albiflora</name>
    <dbReference type="NCBI Taxonomy" id="240163"/>
    <lineage>
        <taxon>Eukaryota</taxon>
        <taxon>Metazoa</taxon>
        <taxon>Chordata</taxon>
        <taxon>Craniata</taxon>
        <taxon>Vertebrata</taxon>
        <taxon>Euteleostomi</taxon>
        <taxon>Actinopterygii</taxon>
        <taxon>Neopterygii</taxon>
        <taxon>Teleostei</taxon>
        <taxon>Neoteleostei</taxon>
        <taxon>Acanthomorphata</taxon>
        <taxon>Eupercaria</taxon>
        <taxon>Sciaenidae</taxon>
        <taxon>Nibea</taxon>
    </lineage>
</organism>
<protein>
    <submittedName>
        <fullName evidence="1">Uncharacterized protein</fullName>
    </submittedName>
</protein>
<comment type="caution">
    <text evidence="1">The sequence shown here is derived from an EMBL/GenBank/DDBJ whole genome shotgun (WGS) entry which is preliminary data.</text>
</comment>
<keyword evidence="2" id="KW-1185">Reference proteome</keyword>
<proteinExistence type="predicted"/>
<evidence type="ECO:0000313" key="1">
    <source>
        <dbReference type="EMBL" id="KAG8004631.1"/>
    </source>
</evidence>
<dbReference type="Proteomes" id="UP000805704">
    <property type="component" value="Chromosome 24"/>
</dbReference>
<sequence>MVSLPFGVKEVMYYAAAAQWVMLCEEPVCGPDRVLLNVTAPVATKGLTARVRLGISNRLENPISRAKWPTLATTNEICVHSNYFSQAVFGCGTAVVSVPVEMEGDDC</sequence>
<accession>A0ACB7ERG4</accession>